<dbReference type="GO" id="GO:0005987">
    <property type="term" value="P:sucrose catabolic process"/>
    <property type="evidence" value="ECO:0007669"/>
    <property type="project" value="TreeGrafter"/>
</dbReference>
<dbReference type="PROSITE" id="PS51257">
    <property type="entry name" value="PROKAR_LIPOPROTEIN"/>
    <property type="match status" value="1"/>
</dbReference>
<dbReference type="Gene3D" id="2.60.120.560">
    <property type="entry name" value="Exo-inulinase, domain 1"/>
    <property type="match status" value="1"/>
</dbReference>
<feature type="domain" description="Glycosyl hydrolase family 32 N-terminal" evidence="5">
    <location>
        <begin position="45"/>
        <end position="358"/>
    </location>
</feature>
<feature type="domain" description="Glycosyl hydrolase family 32 C-terminal" evidence="6">
    <location>
        <begin position="376"/>
        <end position="523"/>
    </location>
</feature>
<evidence type="ECO:0000259" key="6">
    <source>
        <dbReference type="Pfam" id="PF08244"/>
    </source>
</evidence>
<evidence type="ECO:0000256" key="2">
    <source>
        <dbReference type="ARBA" id="ARBA00022801"/>
    </source>
</evidence>
<dbReference type="AlphaFoldDB" id="A0A5B7X152"/>
<evidence type="ECO:0000259" key="5">
    <source>
        <dbReference type="Pfam" id="PF00251"/>
    </source>
</evidence>
<dbReference type="RefSeq" id="WP_139065572.1">
    <property type="nucleotide sequence ID" value="NZ_CP040812.1"/>
</dbReference>
<evidence type="ECO:0000313" key="8">
    <source>
        <dbReference type="Proteomes" id="UP000309016"/>
    </source>
</evidence>
<gene>
    <name evidence="7" type="ORF">FHG64_05985</name>
</gene>
<dbReference type="CDD" id="cd18622">
    <property type="entry name" value="GH32_Inu-like"/>
    <property type="match status" value="1"/>
</dbReference>
<protein>
    <submittedName>
        <fullName evidence="7">Glycoside hydrolase family 32 protein</fullName>
    </submittedName>
</protein>
<evidence type="ECO:0000256" key="4">
    <source>
        <dbReference type="RuleBase" id="RU362110"/>
    </source>
</evidence>
<dbReference type="InterPro" id="IPR018053">
    <property type="entry name" value="Glyco_hydro_32_AS"/>
</dbReference>
<keyword evidence="2 4" id="KW-0378">Hydrolase</keyword>
<dbReference type="EMBL" id="CP040812">
    <property type="protein sequence ID" value="QCY68990.1"/>
    <property type="molecule type" value="Genomic_DNA"/>
</dbReference>
<dbReference type="PROSITE" id="PS00609">
    <property type="entry name" value="GLYCOSYL_HYDROL_F32"/>
    <property type="match status" value="1"/>
</dbReference>
<accession>A0A5B7X152</accession>
<dbReference type="Gene3D" id="2.115.10.20">
    <property type="entry name" value="Glycosyl hydrolase domain, family 43"/>
    <property type="match status" value="1"/>
</dbReference>
<dbReference type="OrthoDB" id="9759709at2"/>
<dbReference type="InterPro" id="IPR013189">
    <property type="entry name" value="Glyco_hydro_32_C"/>
</dbReference>
<evidence type="ECO:0000256" key="3">
    <source>
        <dbReference type="ARBA" id="ARBA00023295"/>
    </source>
</evidence>
<sequence>MRPVLICLTVLLSFLSFSCKDDEKSTALNTETPAQSNEDFRPQFHFTPKSGWMNDPNGMFYLDGTYHLFFQHNPDDNVWGPMHWGHATSKDLIVWEEQPIALEPDEHGTIFSGSAVVDHQNTSGLGDGNTPPVIAIFTYHDAEREQEGANDFQTQGIAYSTDAGKTWTKYENNPVLGNPGIRDFRDPKVVWYEEGNKWIMSLAVQDHIKFYSSSNLLDWEHLSDFGKNSGNHGGVWECPDLFKMQVGDTGEERWVLLVSINPGGPNGGSATQYFVGDFDGTTFTLDESVEDIGEEHDYWVDFGKDNYAGVTWSNIPQEDGRHIFMGWMSNWQYANEVPTETWRSAMTIARTLDLKKTAATYRITSSPVKELENYKTDGITKQNIQIEAETEIIKNGEISLSPSVVEVNISNFKEQDYIFQLKNDAGNVLEFGYDAGEAAYYIDRSQSGITDFNEDFASKRSLAPRLSQEQDLRFTAIIDNMSIEIFFDDGNTVMTEIFFPNKPFQTLSAKSHETFKIENFEAHQLNFN</sequence>
<dbReference type="InterPro" id="IPR013320">
    <property type="entry name" value="ConA-like_dom_sf"/>
</dbReference>
<dbReference type="Pfam" id="PF08244">
    <property type="entry name" value="Glyco_hydro_32C"/>
    <property type="match status" value="1"/>
</dbReference>
<keyword evidence="3 4" id="KW-0326">Glycosidase</keyword>
<dbReference type="InterPro" id="IPR001362">
    <property type="entry name" value="Glyco_hydro_32"/>
</dbReference>
<dbReference type="PANTHER" id="PTHR42800:SF1">
    <property type="entry name" value="EXOINULINASE INUD (AFU_ORTHOLOGUE AFUA_5G00480)"/>
    <property type="match status" value="1"/>
</dbReference>
<dbReference type="KEGG" id="afla:FHG64_05985"/>
<organism evidence="7 8">
    <name type="scientific">Antarcticibacterium flavum</name>
    <dbReference type="NCBI Taxonomy" id="2058175"/>
    <lineage>
        <taxon>Bacteria</taxon>
        <taxon>Pseudomonadati</taxon>
        <taxon>Bacteroidota</taxon>
        <taxon>Flavobacteriia</taxon>
        <taxon>Flavobacteriales</taxon>
        <taxon>Flavobacteriaceae</taxon>
        <taxon>Antarcticibacterium</taxon>
    </lineage>
</organism>
<dbReference type="SMART" id="SM00640">
    <property type="entry name" value="Glyco_32"/>
    <property type="match status" value="1"/>
</dbReference>
<comment type="similarity">
    <text evidence="1 4">Belongs to the glycosyl hydrolase 32 family.</text>
</comment>
<dbReference type="InterPro" id="IPR013148">
    <property type="entry name" value="Glyco_hydro_32_N"/>
</dbReference>
<reference evidence="7 8" key="1">
    <citation type="submission" date="2019-06" db="EMBL/GenBank/DDBJ databases">
        <title>Complete genome sequence of Antarcticibacterium flavum KCTC 52984T from an Antarctic marine sediment.</title>
        <authorList>
            <person name="Lee Y.M."/>
            <person name="Shin S.C."/>
        </authorList>
    </citation>
    <scope>NUCLEOTIDE SEQUENCE [LARGE SCALE GENOMIC DNA]</scope>
    <source>
        <strain evidence="7 8">KCTC 52984</strain>
    </source>
</reference>
<evidence type="ECO:0000313" key="7">
    <source>
        <dbReference type="EMBL" id="QCY68990.1"/>
    </source>
</evidence>
<dbReference type="GO" id="GO:0004575">
    <property type="term" value="F:sucrose alpha-glucosidase activity"/>
    <property type="evidence" value="ECO:0007669"/>
    <property type="project" value="TreeGrafter"/>
</dbReference>
<dbReference type="GO" id="GO:0005737">
    <property type="term" value="C:cytoplasm"/>
    <property type="evidence" value="ECO:0007669"/>
    <property type="project" value="TreeGrafter"/>
</dbReference>
<dbReference type="InterPro" id="IPR023296">
    <property type="entry name" value="Glyco_hydro_beta-prop_sf"/>
</dbReference>
<evidence type="ECO:0000256" key="1">
    <source>
        <dbReference type="ARBA" id="ARBA00009902"/>
    </source>
</evidence>
<dbReference type="SUPFAM" id="SSF75005">
    <property type="entry name" value="Arabinanase/levansucrase/invertase"/>
    <property type="match status" value="1"/>
</dbReference>
<proteinExistence type="inferred from homology"/>
<keyword evidence="8" id="KW-1185">Reference proteome</keyword>
<dbReference type="Proteomes" id="UP000309016">
    <property type="component" value="Chromosome"/>
</dbReference>
<dbReference type="Pfam" id="PF00251">
    <property type="entry name" value="Glyco_hydro_32N"/>
    <property type="match status" value="1"/>
</dbReference>
<dbReference type="SUPFAM" id="SSF49899">
    <property type="entry name" value="Concanavalin A-like lectins/glucanases"/>
    <property type="match status" value="1"/>
</dbReference>
<name>A0A5B7X152_9FLAO</name>
<dbReference type="PANTHER" id="PTHR42800">
    <property type="entry name" value="EXOINULINASE INUD (AFU_ORTHOLOGUE AFUA_5G00480)"/>
    <property type="match status" value="1"/>
</dbReference>